<comment type="domain">
    <text evidence="12">Contains an N-terminal zinc-binding domain, a central core domain that contains the primase activity, and a C-terminal DnaB-binding domain.</text>
</comment>
<keyword evidence="1 12" id="KW-0240">DNA-directed RNA polymerase</keyword>
<dbReference type="GO" id="GO:0003678">
    <property type="term" value="F:DNA helicase activity"/>
    <property type="evidence" value="ECO:0007669"/>
    <property type="project" value="InterPro"/>
</dbReference>
<evidence type="ECO:0000256" key="5">
    <source>
        <dbReference type="ARBA" id="ARBA00022705"/>
    </source>
</evidence>
<dbReference type="Gene3D" id="3.90.580.10">
    <property type="entry name" value="Zinc finger, CHC2-type domain"/>
    <property type="match status" value="1"/>
</dbReference>
<evidence type="ECO:0000313" key="17">
    <source>
        <dbReference type="EMBL" id="SER17612.1"/>
    </source>
</evidence>
<dbReference type="FunFam" id="3.90.980.10:FF:000001">
    <property type="entry name" value="DNA primase"/>
    <property type="match status" value="1"/>
</dbReference>
<gene>
    <name evidence="12" type="primary">dnaG</name>
    <name evidence="17" type="ORF">SAMN04487944_101512</name>
</gene>
<evidence type="ECO:0000256" key="7">
    <source>
        <dbReference type="ARBA" id="ARBA00022771"/>
    </source>
</evidence>
<dbReference type="InterPro" id="IPR016136">
    <property type="entry name" value="DNA_helicase_N/primase_C"/>
</dbReference>
<dbReference type="PANTHER" id="PTHR30313">
    <property type="entry name" value="DNA PRIMASE"/>
    <property type="match status" value="1"/>
</dbReference>
<proteinExistence type="inferred from homology"/>
<dbReference type="InterPro" id="IPR036977">
    <property type="entry name" value="DNA_primase_Znf_CHC2"/>
</dbReference>
<dbReference type="GO" id="GO:0005524">
    <property type="term" value="F:ATP binding"/>
    <property type="evidence" value="ECO:0007669"/>
    <property type="project" value="InterPro"/>
</dbReference>
<dbReference type="Pfam" id="PF08275">
    <property type="entry name" value="DNAG_N"/>
    <property type="match status" value="1"/>
</dbReference>
<keyword evidence="3 12" id="KW-0808">Transferase</keyword>
<keyword evidence="4 12" id="KW-0548">Nucleotidyltransferase</keyword>
<dbReference type="AlphaFoldDB" id="A0A1H9M1R7"/>
<comment type="subunit">
    <text evidence="12">Monomer. Interacts with DnaB.</text>
</comment>
<dbReference type="Proteomes" id="UP000199687">
    <property type="component" value="Unassembled WGS sequence"/>
</dbReference>
<organism evidence="17 18">
    <name type="scientific">Gracilibacillus ureilyticus</name>
    <dbReference type="NCBI Taxonomy" id="531814"/>
    <lineage>
        <taxon>Bacteria</taxon>
        <taxon>Bacillati</taxon>
        <taxon>Bacillota</taxon>
        <taxon>Bacilli</taxon>
        <taxon>Bacillales</taxon>
        <taxon>Bacillaceae</taxon>
        <taxon>Gracilibacillus</taxon>
    </lineage>
</organism>
<reference evidence="17 18" key="1">
    <citation type="submission" date="2016-10" db="EMBL/GenBank/DDBJ databases">
        <authorList>
            <person name="de Groot N.N."/>
        </authorList>
    </citation>
    <scope>NUCLEOTIDE SEQUENCE [LARGE SCALE GENOMIC DNA]</scope>
    <source>
        <strain evidence="17 18">CGMCC 1.7727</strain>
    </source>
</reference>
<dbReference type="GO" id="GO:0003899">
    <property type="term" value="F:DNA-directed RNA polymerase activity"/>
    <property type="evidence" value="ECO:0007669"/>
    <property type="project" value="UniProtKB-UniRule"/>
</dbReference>
<dbReference type="InterPro" id="IPR050219">
    <property type="entry name" value="DnaG_primase"/>
</dbReference>
<dbReference type="EC" id="2.7.7.101" evidence="12"/>
<comment type="similarity">
    <text evidence="12 13">Belongs to the DnaG primase family.</text>
</comment>
<dbReference type="PROSITE" id="PS50880">
    <property type="entry name" value="TOPRIM"/>
    <property type="match status" value="1"/>
</dbReference>
<dbReference type="EMBL" id="FOGL01000001">
    <property type="protein sequence ID" value="SER17612.1"/>
    <property type="molecule type" value="Genomic_DNA"/>
</dbReference>
<dbReference type="CDD" id="cd03364">
    <property type="entry name" value="TOPRIM_DnaG_primases"/>
    <property type="match status" value="1"/>
</dbReference>
<keyword evidence="8 12" id="KW-0862">Zinc</keyword>
<dbReference type="GO" id="GO:0005737">
    <property type="term" value="C:cytoplasm"/>
    <property type="evidence" value="ECO:0007669"/>
    <property type="project" value="TreeGrafter"/>
</dbReference>
<dbReference type="NCBIfam" id="TIGR01391">
    <property type="entry name" value="dnaG"/>
    <property type="match status" value="1"/>
</dbReference>
<dbReference type="FunFam" id="3.90.580.10:FF:000001">
    <property type="entry name" value="DNA primase"/>
    <property type="match status" value="1"/>
</dbReference>
<dbReference type="Gene3D" id="1.10.860.10">
    <property type="entry name" value="DNAb Helicase, Chain A"/>
    <property type="match status" value="1"/>
</dbReference>
<evidence type="ECO:0000256" key="13">
    <source>
        <dbReference type="PIRNR" id="PIRNR002811"/>
    </source>
</evidence>
<evidence type="ECO:0000256" key="15">
    <source>
        <dbReference type="SAM" id="MobiDB-lite"/>
    </source>
</evidence>
<dbReference type="InterPro" id="IPR019475">
    <property type="entry name" value="DNA_primase_DnaB-bd"/>
</dbReference>
<comment type="cofactor">
    <cofactor evidence="12 13 14">
        <name>Zn(2+)</name>
        <dbReference type="ChEBI" id="CHEBI:29105"/>
    </cofactor>
    <text evidence="12 13 14">Binds 1 zinc ion per monomer.</text>
</comment>
<keyword evidence="18" id="KW-1185">Reference proteome</keyword>
<keyword evidence="10 12" id="KW-0238">DNA-binding</keyword>
<evidence type="ECO:0000256" key="14">
    <source>
        <dbReference type="PIRSR" id="PIRSR002811-1"/>
    </source>
</evidence>
<dbReference type="SMART" id="SM00400">
    <property type="entry name" value="ZnF_CHCC"/>
    <property type="match status" value="1"/>
</dbReference>
<dbReference type="SUPFAM" id="SSF57783">
    <property type="entry name" value="Zinc beta-ribbon"/>
    <property type="match status" value="1"/>
</dbReference>
<name>A0A1H9M1R7_9BACI</name>
<evidence type="ECO:0000259" key="16">
    <source>
        <dbReference type="PROSITE" id="PS50880"/>
    </source>
</evidence>
<evidence type="ECO:0000313" key="18">
    <source>
        <dbReference type="Proteomes" id="UP000199687"/>
    </source>
</evidence>
<dbReference type="InterPro" id="IPR002694">
    <property type="entry name" value="Znf_CHC2"/>
</dbReference>
<comment type="catalytic activity">
    <reaction evidence="12">
        <text>ssDNA + n NTP = ssDNA/pppN(pN)n-1 hybrid + (n-1) diphosphate.</text>
        <dbReference type="EC" id="2.7.7.101"/>
    </reaction>
</comment>
<keyword evidence="5 12" id="KW-0235">DNA replication</keyword>
<keyword evidence="9" id="KW-0460">Magnesium</keyword>
<keyword evidence="2 12" id="KW-0639">Primosome</keyword>
<sequence>MNIMANHYHLDDQTIAEIQTSNDIVDIVGDYVQLKKQGRNYFGLCPFHSENTPSFSVNQEKQIFNCFGCGKGGNVFTFLMEVEGFTFPQSVHHLAEKSGHQLDLPQHLSEMEDRPKSEDQTILEAYQWLAKLYHHLLYHTKDGKKGLEYLHQRGFSDETIEKFQIGYSPPSKDFIVKFLEKKGYHRQLMVKAGFLTTNDQTNYYDRFRGRIIFPIRNAIGKTVGFGGRSMDGQEPKYLNSPESDLFQKSKLLYNFDNARSEIRRKSEVILLEGYADVLALHQAGAANVVASLGTSFTDSHASILRRYVDTVIICFDGDTAGQNATYKTLKLLKKAGCYVKVAMLPNGYDPDQYIQEFGAEAFHQSILDTPASEMTFLISHLKKDYNLNSEGDRLQYVENIISEIALLESSIQRDHYLRELSEQFSISYEALQQDLAVKLQNSKKNDDNRKNFGNTNEGIRNNYQNKQKVLPAYQNAERRLIAFMLQNAQIAERVQESLGSKFNMEQHQIIVTYLYGFYEAGNQPNPSHFLTFIEDEPIQKLVVELSMLDCNWEISDRELEDYIQTILAEQDDHSKIKQLEREQKAMEKNDPVKAAQIAMEIIKIRQQSKRGSRS</sequence>
<feature type="domain" description="Toprim" evidence="16">
    <location>
        <begin position="266"/>
        <end position="347"/>
    </location>
</feature>
<keyword evidence="6 12" id="KW-0479">Metal-binding</keyword>
<dbReference type="GO" id="GO:0006269">
    <property type="term" value="P:DNA replication, synthesis of primer"/>
    <property type="evidence" value="ECO:0007669"/>
    <property type="project" value="UniProtKB-UniRule"/>
</dbReference>
<feature type="region of interest" description="Disordered" evidence="15">
    <location>
        <begin position="440"/>
        <end position="460"/>
    </location>
</feature>
<evidence type="ECO:0000256" key="11">
    <source>
        <dbReference type="ARBA" id="ARBA00023163"/>
    </source>
</evidence>
<keyword evidence="11 12" id="KW-0804">Transcription</keyword>
<dbReference type="STRING" id="531814.SAMN04487944_101512"/>
<dbReference type="Gene3D" id="3.40.1360.10">
    <property type="match status" value="1"/>
</dbReference>
<evidence type="ECO:0000256" key="12">
    <source>
        <dbReference type="HAMAP-Rule" id="MF_00974"/>
    </source>
</evidence>
<dbReference type="SMART" id="SM00493">
    <property type="entry name" value="TOPRIM"/>
    <property type="match status" value="1"/>
</dbReference>
<dbReference type="Pfam" id="PF13155">
    <property type="entry name" value="Toprim_2"/>
    <property type="match status" value="1"/>
</dbReference>
<dbReference type="SUPFAM" id="SSF56731">
    <property type="entry name" value="DNA primase core"/>
    <property type="match status" value="1"/>
</dbReference>
<dbReference type="GO" id="GO:0000428">
    <property type="term" value="C:DNA-directed RNA polymerase complex"/>
    <property type="evidence" value="ECO:0007669"/>
    <property type="project" value="UniProtKB-KW"/>
</dbReference>
<dbReference type="InterPro" id="IPR037068">
    <property type="entry name" value="DNA_primase_core_N_sf"/>
</dbReference>
<dbReference type="Pfam" id="PF10410">
    <property type="entry name" value="DnaB_bind"/>
    <property type="match status" value="1"/>
</dbReference>
<evidence type="ECO:0000256" key="2">
    <source>
        <dbReference type="ARBA" id="ARBA00022515"/>
    </source>
</evidence>
<evidence type="ECO:0000256" key="8">
    <source>
        <dbReference type="ARBA" id="ARBA00022833"/>
    </source>
</evidence>
<evidence type="ECO:0000256" key="4">
    <source>
        <dbReference type="ARBA" id="ARBA00022695"/>
    </source>
</evidence>
<dbReference type="GO" id="GO:0008270">
    <property type="term" value="F:zinc ion binding"/>
    <property type="evidence" value="ECO:0007669"/>
    <property type="project" value="UniProtKB-UniRule"/>
</dbReference>
<feature type="compositionally biased region" description="Polar residues" evidence="15">
    <location>
        <begin position="451"/>
        <end position="460"/>
    </location>
</feature>
<dbReference type="InterPro" id="IPR030846">
    <property type="entry name" value="DnaG_bac"/>
</dbReference>
<dbReference type="PIRSF" id="PIRSF002811">
    <property type="entry name" value="DnaG"/>
    <property type="match status" value="1"/>
</dbReference>
<dbReference type="InterPro" id="IPR013264">
    <property type="entry name" value="DNAG_N"/>
</dbReference>
<evidence type="ECO:0000256" key="1">
    <source>
        <dbReference type="ARBA" id="ARBA00022478"/>
    </source>
</evidence>
<dbReference type="GO" id="GO:0003677">
    <property type="term" value="F:DNA binding"/>
    <property type="evidence" value="ECO:0007669"/>
    <property type="project" value="UniProtKB-KW"/>
</dbReference>
<dbReference type="Gene3D" id="3.90.980.10">
    <property type="entry name" value="DNA primase, catalytic core, N-terminal domain"/>
    <property type="match status" value="1"/>
</dbReference>
<comment type="function">
    <text evidence="12 13">RNA polymerase that catalyzes the synthesis of short RNA molecules used as primers for DNA polymerase during DNA replication.</text>
</comment>
<accession>A0A1H9M1R7</accession>
<dbReference type="SUPFAM" id="SSF48024">
    <property type="entry name" value="N-terminal domain of DnaB helicase"/>
    <property type="match status" value="1"/>
</dbReference>
<dbReference type="InterPro" id="IPR034151">
    <property type="entry name" value="TOPRIM_DnaG_bac"/>
</dbReference>
<evidence type="ECO:0000256" key="3">
    <source>
        <dbReference type="ARBA" id="ARBA00022679"/>
    </source>
</evidence>
<protein>
    <recommendedName>
        <fullName evidence="12 13">DNA primase</fullName>
        <ecNumber evidence="12">2.7.7.101</ecNumber>
    </recommendedName>
</protein>
<evidence type="ECO:0000256" key="9">
    <source>
        <dbReference type="ARBA" id="ARBA00022842"/>
    </source>
</evidence>
<keyword evidence="7 12" id="KW-0863">Zinc-finger</keyword>
<evidence type="ECO:0000256" key="10">
    <source>
        <dbReference type="ARBA" id="ARBA00023125"/>
    </source>
</evidence>
<dbReference type="InterPro" id="IPR036185">
    <property type="entry name" value="DNA_heli_DnaB-like_N_sf"/>
</dbReference>
<dbReference type="GO" id="GO:1990077">
    <property type="term" value="C:primosome complex"/>
    <property type="evidence" value="ECO:0007669"/>
    <property type="project" value="UniProtKB-KW"/>
</dbReference>
<feature type="zinc finger region" description="CHC2-type" evidence="12 14">
    <location>
        <begin position="45"/>
        <end position="69"/>
    </location>
</feature>
<dbReference type="HAMAP" id="MF_00974">
    <property type="entry name" value="DNA_primase_DnaG"/>
    <property type="match status" value="1"/>
</dbReference>
<dbReference type="InterPro" id="IPR006171">
    <property type="entry name" value="TOPRIM_dom"/>
</dbReference>
<dbReference type="InterPro" id="IPR006295">
    <property type="entry name" value="DNA_primase_DnaG"/>
</dbReference>
<evidence type="ECO:0000256" key="6">
    <source>
        <dbReference type="ARBA" id="ARBA00022723"/>
    </source>
</evidence>
<dbReference type="PANTHER" id="PTHR30313:SF2">
    <property type="entry name" value="DNA PRIMASE"/>
    <property type="match status" value="1"/>
</dbReference>
<dbReference type="Pfam" id="PF01807">
    <property type="entry name" value="Zn_ribbon_DnaG"/>
    <property type="match status" value="1"/>
</dbReference>